<dbReference type="AlphaFoldDB" id="A0A7I7UDD4"/>
<evidence type="ECO:0000313" key="2">
    <source>
        <dbReference type="Proteomes" id="UP000467252"/>
    </source>
</evidence>
<reference evidence="1 2" key="1">
    <citation type="journal article" date="2019" name="Emerg. Microbes Infect.">
        <title>Comprehensive subspecies identification of 175 nontuberculous mycobacteria species based on 7547 genomic profiles.</title>
        <authorList>
            <person name="Matsumoto Y."/>
            <person name="Kinjo T."/>
            <person name="Motooka D."/>
            <person name="Nabeya D."/>
            <person name="Jung N."/>
            <person name="Uechi K."/>
            <person name="Horii T."/>
            <person name="Iida T."/>
            <person name="Fujita J."/>
            <person name="Nakamura S."/>
        </authorList>
    </citation>
    <scope>NUCLEOTIDE SEQUENCE [LARGE SCALE GENOMIC DNA]</scope>
    <source>
        <strain evidence="1 2">JCM 6370</strain>
    </source>
</reference>
<evidence type="ECO:0000313" key="1">
    <source>
        <dbReference type="EMBL" id="BBY78921.1"/>
    </source>
</evidence>
<keyword evidence="2" id="KW-1185">Reference proteome</keyword>
<dbReference type="EMBL" id="AP022599">
    <property type="protein sequence ID" value="BBY78921.1"/>
    <property type="molecule type" value="Genomic_DNA"/>
</dbReference>
<organism evidence="1 2">
    <name type="scientific">Mycolicibacterium pulveris</name>
    <name type="common">Mycobacterium pulveris</name>
    <dbReference type="NCBI Taxonomy" id="36813"/>
    <lineage>
        <taxon>Bacteria</taxon>
        <taxon>Bacillati</taxon>
        <taxon>Actinomycetota</taxon>
        <taxon>Actinomycetes</taxon>
        <taxon>Mycobacteriales</taxon>
        <taxon>Mycobacteriaceae</taxon>
        <taxon>Mycolicibacterium</taxon>
    </lineage>
</organism>
<dbReference type="Proteomes" id="UP000467252">
    <property type="component" value="Chromosome"/>
</dbReference>
<accession>A0A7I7UDD4</accession>
<dbReference type="RefSeq" id="WP_163896531.1">
    <property type="nucleotide sequence ID" value="NZ_AP022599.1"/>
</dbReference>
<sequence length="96" mass="10490">MPKQTPQFDRFAALNDSMKRVADEMTGLIAQAHREGIKDGVDLAAQYLDETASNARAALAQHPNELCAAFTDLTEQLRDGIRLLAHQIPDAEVTNG</sequence>
<proteinExistence type="predicted"/>
<gene>
    <name evidence="1" type="ORF">MPUL_00790</name>
</gene>
<name>A0A7I7UDD4_MYCPV</name>
<protein>
    <submittedName>
        <fullName evidence="1">Uncharacterized protein</fullName>
    </submittedName>
</protein>